<name>A0A2N8ZEY5_9VIBR</name>
<organism evidence="3 4">
    <name type="scientific">Vibrio tapetis subsp. tapetis</name>
    <dbReference type="NCBI Taxonomy" id="1671868"/>
    <lineage>
        <taxon>Bacteria</taxon>
        <taxon>Pseudomonadati</taxon>
        <taxon>Pseudomonadota</taxon>
        <taxon>Gammaproteobacteria</taxon>
        <taxon>Vibrionales</taxon>
        <taxon>Vibrionaceae</taxon>
        <taxon>Vibrio</taxon>
    </lineage>
</organism>
<feature type="transmembrane region" description="Helical" evidence="1">
    <location>
        <begin position="234"/>
        <end position="254"/>
    </location>
</feature>
<feature type="transmembrane region" description="Helical" evidence="1">
    <location>
        <begin position="299"/>
        <end position="323"/>
    </location>
</feature>
<feature type="domain" description="Potassium channel" evidence="2">
    <location>
        <begin position="252"/>
        <end position="327"/>
    </location>
</feature>
<dbReference type="AlphaFoldDB" id="A0A2N8ZEY5"/>
<proteinExistence type="predicted"/>
<dbReference type="InterPro" id="IPR013099">
    <property type="entry name" value="K_chnl_dom"/>
</dbReference>
<sequence length="328" mass="37318">MAKTSASDCCRYSNEDGWHCDQPSDESGLCYWHNPDIDKSGDDVKQAVEEWAKSGKPLDGFQLARTKLNDINLVNRGSKAGYRCRNVDFYRADLSDAHFFGLDLRGTSLMKASLSGGNLHCAQMEGCNLLGTDFTRARLENVVWGKELEQEKRAEEVLKKGDKKKAVSYFQEAEEVARAIRKQCEKEGLFETAGSFFKKEMKFRRYQMPLFSTKRIISRLVDLFCGYGESPMRVVLFSMFLIWICSVAYFFLGTTASNTYTVQEHGYFYAHAFEFFNAVYFSVVTFTTLGYGDISPIGFARFVAAFEAFMGSFTMALFVVVFVKKMTR</sequence>
<dbReference type="Pfam" id="PF00805">
    <property type="entry name" value="Pentapeptide"/>
    <property type="match status" value="2"/>
</dbReference>
<dbReference type="Gene3D" id="2.160.20.80">
    <property type="entry name" value="E3 ubiquitin-protein ligase SopA"/>
    <property type="match status" value="1"/>
</dbReference>
<dbReference type="Proteomes" id="UP000235828">
    <property type="component" value="Chromosome A"/>
</dbReference>
<reference evidence="3 4" key="1">
    <citation type="submission" date="2017-10" db="EMBL/GenBank/DDBJ databases">
        <authorList>
            <person name="Banno H."/>
            <person name="Chua N.-H."/>
        </authorList>
    </citation>
    <scope>NUCLEOTIDE SEQUENCE [LARGE SCALE GENOMIC DNA]</scope>
    <source>
        <strain evidence="3">Vibrio tapetis CECT4600</strain>
    </source>
</reference>
<evidence type="ECO:0000313" key="3">
    <source>
        <dbReference type="EMBL" id="SON50446.1"/>
    </source>
</evidence>
<dbReference type="SUPFAM" id="SSF141571">
    <property type="entry name" value="Pentapeptide repeat-like"/>
    <property type="match status" value="1"/>
</dbReference>
<dbReference type="Gene3D" id="1.10.287.70">
    <property type="match status" value="1"/>
</dbReference>
<protein>
    <submittedName>
        <fullName evidence="3">Putative Pentapeptide super family protein</fullName>
    </submittedName>
</protein>
<gene>
    <name evidence="3" type="ORF">VTAP4600_A2467</name>
</gene>
<dbReference type="RefSeq" id="WP_102522927.1">
    <property type="nucleotide sequence ID" value="NZ_LT960611.1"/>
</dbReference>
<dbReference type="InterPro" id="IPR001646">
    <property type="entry name" value="5peptide_repeat"/>
</dbReference>
<feature type="transmembrane region" description="Helical" evidence="1">
    <location>
        <begin position="266"/>
        <end position="287"/>
    </location>
</feature>
<evidence type="ECO:0000259" key="2">
    <source>
        <dbReference type="Pfam" id="PF07885"/>
    </source>
</evidence>
<keyword evidence="4" id="KW-1185">Reference proteome</keyword>
<accession>A0A2N8ZEY5</accession>
<dbReference type="KEGG" id="vta:A2467"/>
<keyword evidence="1" id="KW-0812">Transmembrane</keyword>
<keyword evidence="1" id="KW-1133">Transmembrane helix</keyword>
<dbReference type="OrthoDB" id="9813518at2"/>
<keyword evidence="1" id="KW-0472">Membrane</keyword>
<dbReference type="Pfam" id="PF07885">
    <property type="entry name" value="Ion_trans_2"/>
    <property type="match status" value="1"/>
</dbReference>
<dbReference type="SUPFAM" id="SSF81324">
    <property type="entry name" value="Voltage-gated potassium channels"/>
    <property type="match status" value="1"/>
</dbReference>
<evidence type="ECO:0000313" key="4">
    <source>
        <dbReference type="Proteomes" id="UP000235828"/>
    </source>
</evidence>
<dbReference type="EMBL" id="LT960611">
    <property type="protein sequence ID" value="SON50446.1"/>
    <property type="molecule type" value="Genomic_DNA"/>
</dbReference>
<evidence type="ECO:0000256" key="1">
    <source>
        <dbReference type="SAM" id="Phobius"/>
    </source>
</evidence>